<name>A0ACC0C8G3_CATRO</name>
<protein>
    <submittedName>
        <fullName evidence="1">Uncharacterized protein</fullName>
    </submittedName>
</protein>
<sequence length="256" mass="29879">MVTLFTFLLMLPLLESLIPILGLVCFLLWMRLRLILAFVSTLAVPPFSRRIRFMRGNFRPCSRPDAFSSPPEKALKSNIEEFEGQNKPSKLLKMYLTIKDQSREQLGVKIGAALGGWQRTTHGRSYPNIVDLMSKILMIAIRAKDIELEIVIMIYLVKLFKRNKVRNGRNYVYMDDRFHKRKGDYEGYYESYNYGGYNCRKTSQTLGTTSRPLSNNKLKLPLLCGTLCPYDYEVWEKNVESLFYSYCVREEESSNW</sequence>
<evidence type="ECO:0000313" key="2">
    <source>
        <dbReference type="Proteomes" id="UP001060085"/>
    </source>
</evidence>
<reference evidence="2" key="1">
    <citation type="journal article" date="2023" name="Nat. Plants">
        <title>Single-cell RNA sequencing provides a high-resolution roadmap for understanding the multicellular compartmentation of specialized metabolism.</title>
        <authorList>
            <person name="Sun S."/>
            <person name="Shen X."/>
            <person name="Li Y."/>
            <person name="Li Y."/>
            <person name="Wang S."/>
            <person name="Li R."/>
            <person name="Zhang H."/>
            <person name="Shen G."/>
            <person name="Guo B."/>
            <person name="Wei J."/>
            <person name="Xu J."/>
            <person name="St-Pierre B."/>
            <person name="Chen S."/>
            <person name="Sun C."/>
        </authorList>
    </citation>
    <scope>NUCLEOTIDE SEQUENCE [LARGE SCALE GENOMIC DNA]</scope>
</reference>
<keyword evidence="2" id="KW-1185">Reference proteome</keyword>
<dbReference type="EMBL" id="CM044701">
    <property type="protein sequence ID" value="KAI5681058.1"/>
    <property type="molecule type" value="Genomic_DNA"/>
</dbReference>
<dbReference type="Proteomes" id="UP001060085">
    <property type="component" value="Linkage Group LG01"/>
</dbReference>
<comment type="caution">
    <text evidence="1">The sequence shown here is derived from an EMBL/GenBank/DDBJ whole genome shotgun (WGS) entry which is preliminary data.</text>
</comment>
<accession>A0ACC0C8G3</accession>
<proteinExistence type="predicted"/>
<gene>
    <name evidence="1" type="ORF">M9H77_02285</name>
</gene>
<evidence type="ECO:0000313" key="1">
    <source>
        <dbReference type="EMBL" id="KAI5681058.1"/>
    </source>
</evidence>
<organism evidence="1 2">
    <name type="scientific">Catharanthus roseus</name>
    <name type="common">Madagascar periwinkle</name>
    <name type="synonym">Vinca rosea</name>
    <dbReference type="NCBI Taxonomy" id="4058"/>
    <lineage>
        <taxon>Eukaryota</taxon>
        <taxon>Viridiplantae</taxon>
        <taxon>Streptophyta</taxon>
        <taxon>Embryophyta</taxon>
        <taxon>Tracheophyta</taxon>
        <taxon>Spermatophyta</taxon>
        <taxon>Magnoliopsida</taxon>
        <taxon>eudicotyledons</taxon>
        <taxon>Gunneridae</taxon>
        <taxon>Pentapetalae</taxon>
        <taxon>asterids</taxon>
        <taxon>lamiids</taxon>
        <taxon>Gentianales</taxon>
        <taxon>Apocynaceae</taxon>
        <taxon>Rauvolfioideae</taxon>
        <taxon>Vinceae</taxon>
        <taxon>Catharanthinae</taxon>
        <taxon>Catharanthus</taxon>
    </lineage>
</organism>